<evidence type="ECO:0000256" key="3">
    <source>
        <dbReference type="ARBA" id="ARBA00014962"/>
    </source>
</evidence>
<evidence type="ECO:0000256" key="2">
    <source>
        <dbReference type="ARBA" id="ARBA00006742"/>
    </source>
</evidence>
<evidence type="ECO:0000256" key="11">
    <source>
        <dbReference type="SAM" id="Phobius"/>
    </source>
</evidence>
<dbReference type="RefSeq" id="WP_346188528.1">
    <property type="nucleotide sequence ID" value="NZ_BAABRL010000005.1"/>
</dbReference>
<dbReference type="PANTHER" id="PTHR33909">
    <property type="entry name" value="SEC TRANSLOCON ACCESSORY COMPLEX SUBUNIT YAJC"/>
    <property type="match status" value="1"/>
</dbReference>
<dbReference type="Pfam" id="PF02699">
    <property type="entry name" value="YajC"/>
    <property type="match status" value="1"/>
</dbReference>
<evidence type="ECO:0000313" key="13">
    <source>
        <dbReference type="Proteomes" id="UP001424741"/>
    </source>
</evidence>
<evidence type="ECO:0000256" key="1">
    <source>
        <dbReference type="ARBA" id="ARBA00004162"/>
    </source>
</evidence>
<keyword evidence="10 11" id="KW-0472">Membrane</keyword>
<comment type="caution">
    <text evidence="12">The sequence shown here is derived from an EMBL/GenBank/DDBJ whole genome shotgun (WGS) entry which is preliminary data.</text>
</comment>
<feature type="transmembrane region" description="Helical" evidence="11">
    <location>
        <begin position="15"/>
        <end position="33"/>
    </location>
</feature>
<keyword evidence="13" id="KW-1185">Reference proteome</keyword>
<evidence type="ECO:0000313" key="12">
    <source>
        <dbReference type="EMBL" id="GAA5495787.1"/>
    </source>
</evidence>
<evidence type="ECO:0000256" key="6">
    <source>
        <dbReference type="ARBA" id="ARBA00022692"/>
    </source>
</evidence>
<name>A0ABP9V585_9BACT</name>
<organism evidence="12 13">
    <name type="scientific">Rubritalea halochordaticola</name>
    <dbReference type="NCBI Taxonomy" id="714537"/>
    <lineage>
        <taxon>Bacteria</taxon>
        <taxon>Pseudomonadati</taxon>
        <taxon>Verrucomicrobiota</taxon>
        <taxon>Verrucomicrobiia</taxon>
        <taxon>Verrucomicrobiales</taxon>
        <taxon>Rubritaleaceae</taxon>
        <taxon>Rubritalea</taxon>
    </lineage>
</organism>
<keyword evidence="5" id="KW-1003">Cell membrane</keyword>
<evidence type="ECO:0000256" key="8">
    <source>
        <dbReference type="ARBA" id="ARBA00022989"/>
    </source>
</evidence>
<keyword evidence="4" id="KW-0813">Transport</keyword>
<gene>
    <name evidence="12" type="primary">yajC</name>
    <name evidence="12" type="ORF">Rhal01_01966</name>
</gene>
<evidence type="ECO:0000256" key="9">
    <source>
        <dbReference type="ARBA" id="ARBA00023010"/>
    </source>
</evidence>
<evidence type="ECO:0000256" key="10">
    <source>
        <dbReference type="ARBA" id="ARBA00023136"/>
    </source>
</evidence>
<sequence>MINTFNILAEGGNPINGFIMMALLFVVMWVVIIRPQQKRQKDLQKKQDSLKKGDDVITIGGLHGTVNAVSEKTVSIRVADNQFLKFDKSAIATILGKDSGKVLKEEKK</sequence>
<keyword evidence="8 11" id="KW-1133">Transmembrane helix</keyword>
<proteinExistence type="inferred from homology"/>
<dbReference type="EMBL" id="BAABRL010000005">
    <property type="protein sequence ID" value="GAA5495787.1"/>
    <property type="molecule type" value="Genomic_DNA"/>
</dbReference>
<dbReference type="InterPro" id="IPR003849">
    <property type="entry name" value="Preprotein_translocase_YajC"/>
</dbReference>
<comment type="subcellular location">
    <subcellularLocation>
        <location evidence="1">Cell membrane</location>
        <topology evidence="1">Single-pass membrane protein</topology>
    </subcellularLocation>
</comment>
<reference evidence="12 13" key="1">
    <citation type="submission" date="2024-02" db="EMBL/GenBank/DDBJ databases">
        <title>Rubritalea halochordaticola NBRC 107102.</title>
        <authorList>
            <person name="Ichikawa N."/>
            <person name="Katano-Makiyama Y."/>
            <person name="Hidaka K."/>
        </authorList>
    </citation>
    <scope>NUCLEOTIDE SEQUENCE [LARGE SCALE GENOMIC DNA]</scope>
    <source>
        <strain evidence="12 13">NBRC 107102</strain>
    </source>
</reference>
<evidence type="ECO:0000256" key="4">
    <source>
        <dbReference type="ARBA" id="ARBA00022448"/>
    </source>
</evidence>
<dbReference type="Proteomes" id="UP001424741">
    <property type="component" value="Unassembled WGS sequence"/>
</dbReference>
<comment type="similarity">
    <text evidence="2">Belongs to the YajC family.</text>
</comment>
<dbReference type="NCBIfam" id="TIGR00739">
    <property type="entry name" value="yajC"/>
    <property type="match status" value="1"/>
</dbReference>
<protein>
    <recommendedName>
        <fullName evidence="3">Sec translocon accessory complex subunit YajC</fullName>
    </recommendedName>
</protein>
<accession>A0ABP9V585</accession>
<evidence type="ECO:0000256" key="7">
    <source>
        <dbReference type="ARBA" id="ARBA00022927"/>
    </source>
</evidence>
<dbReference type="PANTHER" id="PTHR33909:SF1">
    <property type="entry name" value="SEC TRANSLOCON ACCESSORY COMPLEX SUBUNIT YAJC"/>
    <property type="match status" value="1"/>
</dbReference>
<keyword evidence="7" id="KW-0653">Protein transport</keyword>
<dbReference type="PRINTS" id="PR01853">
    <property type="entry name" value="YAJCTRNLCASE"/>
</dbReference>
<dbReference type="SMART" id="SM01323">
    <property type="entry name" value="YajC"/>
    <property type="match status" value="1"/>
</dbReference>
<keyword evidence="9" id="KW-0811">Translocation</keyword>
<keyword evidence="6 11" id="KW-0812">Transmembrane</keyword>
<evidence type="ECO:0000256" key="5">
    <source>
        <dbReference type="ARBA" id="ARBA00022475"/>
    </source>
</evidence>